<comment type="caution">
    <text evidence="2">The sequence shown here is derived from an EMBL/GenBank/DDBJ whole genome shotgun (WGS) entry which is preliminary data.</text>
</comment>
<proteinExistence type="predicted"/>
<evidence type="ECO:0000256" key="1">
    <source>
        <dbReference type="SAM" id="MobiDB-lite"/>
    </source>
</evidence>
<dbReference type="Gene3D" id="1.10.390.10">
    <property type="entry name" value="Neutral Protease Domain 2"/>
    <property type="match status" value="1"/>
</dbReference>
<accession>A0ABQ9HYC4</accession>
<dbReference type="EMBL" id="JARBHB010000003">
    <property type="protein sequence ID" value="KAJ8889376.1"/>
    <property type="molecule type" value="Genomic_DNA"/>
</dbReference>
<name>A0ABQ9HYC4_9NEOP</name>
<dbReference type="InterPro" id="IPR027268">
    <property type="entry name" value="Peptidase_M4/M1_CTD_sf"/>
</dbReference>
<feature type="region of interest" description="Disordered" evidence="1">
    <location>
        <begin position="23"/>
        <end position="53"/>
    </location>
</feature>
<dbReference type="Proteomes" id="UP001159363">
    <property type="component" value="Chromosome 3"/>
</dbReference>
<gene>
    <name evidence="2" type="ORF">PR048_008875</name>
</gene>
<keyword evidence="3" id="KW-1185">Reference proteome</keyword>
<feature type="compositionally biased region" description="Polar residues" evidence="1">
    <location>
        <begin position="39"/>
        <end position="51"/>
    </location>
</feature>
<reference evidence="2 3" key="1">
    <citation type="submission" date="2023-02" db="EMBL/GenBank/DDBJ databases">
        <title>LHISI_Scaffold_Assembly.</title>
        <authorList>
            <person name="Stuart O.P."/>
            <person name="Cleave R."/>
            <person name="Magrath M.J.L."/>
            <person name="Mikheyev A.S."/>
        </authorList>
    </citation>
    <scope>NUCLEOTIDE SEQUENCE [LARGE SCALE GENOMIC DNA]</scope>
    <source>
        <strain evidence="2">Daus_M_001</strain>
        <tissue evidence="2">Leg muscle</tissue>
    </source>
</reference>
<organism evidence="2 3">
    <name type="scientific">Dryococelus australis</name>
    <dbReference type="NCBI Taxonomy" id="614101"/>
    <lineage>
        <taxon>Eukaryota</taxon>
        <taxon>Metazoa</taxon>
        <taxon>Ecdysozoa</taxon>
        <taxon>Arthropoda</taxon>
        <taxon>Hexapoda</taxon>
        <taxon>Insecta</taxon>
        <taxon>Pterygota</taxon>
        <taxon>Neoptera</taxon>
        <taxon>Polyneoptera</taxon>
        <taxon>Phasmatodea</taxon>
        <taxon>Verophasmatodea</taxon>
        <taxon>Anareolatae</taxon>
        <taxon>Phasmatidae</taxon>
        <taxon>Eurycanthinae</taxon>
        <taxon>Dryococelus</taxon>
    </lineage>
</organism>
<evidence type="ECO:0000313" key="3">
    <source>
        <dbReference type="Proteomes" id="UP001159363"/>
    </source>
</evidence>
<sequence>MRRPSAQLASTPLHQEGKAIAALSSADSRNGNYRRHNNTCRSKSSANSSAEPDNLFEAIQKQYDEDSSREALAGSDTAHRNLPIFVKTIMDTWTLQKGYPVITVTRSYATGTATVTQVRTY</sequence>
<protein>
    <submittedName>
        <fullName evidence="2">Uncharacterized protein</fullName>
    </submittedName>
</protein>
<evidence type="ECO:0000313" key="2">
    <source>
        <dbReference type="EMBL" id="KAJ8889376.1"/>
    </source>
</evidence>